<evidence type="ECO:0000313" key="3">
    <source>
        <dbReference type="Proteomes" id="UP000035680"/>
    </source>
</evidence>
<proteinExistence type="predicted"/>
<dbReference type="AlphaFoldDB" id="A0A0K0F3A3"/>
<keyword evidence="3" id="KW-1185">Reference proteome</keyword>
<protein>
    <submittedName>
        <fullName evidence="4">Mucin 18B (inferred by orthology to a D. melanogaster protein)</fullName>
    </submittedName>
</protein>
<dbReference type="Proteomes" id="UP000035680">
    <property type="component" value="Unassembled WGS sequence"/>
</dbReference>
<dbReference type="WBParaSite" id="SVE_0328600.1">
    <property type="protein sequence ID" value="SVE_0328600.1"/>
    <property type="gene ID" value="SVE_0328600"/>
</dbReference>
<organism evidence="3 4">
    <name type="scientific">Strongyloides venezuelensis</name>
    <name type="common">Threadworm</name>
    <dbReference type="NCBI Taxonomy" id="75913"/>
    <lineage>
        <taxon>Eukaryota</taxon>
        <taxon>Metazoa</taxon>
        <taxon>Ecdysozoa</taxon>
        <taxon>Nematoda</taxon>
        <taxon>Chromadorea</taxon>
        <taxon>Rhabditida</taxon>
        <taxon>Tylenchina</taxon>
        <taxon>Panagrolaimomorpha</taxon>
        <taxon>Strongyloidoidea</taxon>
        <taxon>Strongyloididae</taxon>
        <taxon>Strongyloides</taxon>
    </lineage>
</organism>
<feature type="signal peptide" evidence="2">
    <location>
        <begin position="1"/>
        <end position="18"/>
    </location>
</feature>
<evidence type="ECO:0000256" key="1">
    <source>
        <dbReference type="SAM" id="MobiDB-lite"/>
    </source>
</evidence>
<dbReference type="STRING" id="75913.A0A0K0F3A3"/>
<evidence type="ECO:0000313" key="4">
    <source>
        <dbReference type="WBParaSite" id="SVE_0328600.1"/>
    </source>
</evidence>
<reference evidence="3" key="1">
    <citation type="submission" date="2014-07" db="EMBL/GenBank/DDBJ databases">
        <authorList>
            <person name="Martin A.A"/>
            <person name="De Silva N."/>
        </authorList>
    </citation>
    <scope>NUCLEOTIDE SEQUENCE</scope>
</reference>
<reference evidence="4" key="2">
    <citation type="submission" date="2015-08" db="UniProtKB">
        <authorList>
            <consortium name="WormBaseParasite"/>
        </authorList>
    </citation>
    <scope>IDENTIFICATION</scope>
</reference>
<accession>A0A0K0F3A3</accession>
<feature type="region of interest" description="Disordered" evidence="1">
    <location>
        <begin position="176"/>
        <end position="200"/>
    </location>
</feature>
<keyword evidence="2" id="KW-0732">Signal</keyword>
<feature type="chain" id="PRO_5005329091" evidence="2">
    <location>
        <begin position="19"/>
        <end position="200"/>
    </location>
</feature>
<evidence type="ECO:0000256" key="2">
    <source>
        <dbReference type="SAM" id="SignalP"/>
    </source>
</evidence>
<name>A0A0K0F3A3_STRVS</name>
<sequence>MSYVKIFILLNIFQIIKARYGSEPQQGYGTQQNIIKPGGYNNVPQNNLHYPYYYHYYYPDISYILNYPPFYYQFELCEHYYSKIIKQTSYEIIKTKKILKYLESKMVKILKSLEYKYMRNKIFIDLKIKIKYLNNILEKLEKKLIYYKQKYNKCKWNSTTKKASTTVIPSTTVMPSTTKKSTTVKPSSTKKSTTVIPSTH</sequence>